<reference evidence="1 2" key="1">
    <citation type="submission" date="2014-11" db="EMBL/GenBank/DDBJ databases">
        <authorList>
            <person name="Wibberg Daniel"/>
        </authorList>
    </citation>
    <scope>NUCLEOTIDE SEQUENCE [LARGE SCALE GENOMIC DNA]</scope>
    <source>
        <strain evidence="1">Rhizoctonia solani AG1-IB 7/3/14</strain>
    </source>
</reference>
<organism evidence="1 2">
    <name type="scientific">Thanatephorus cucumeris (strain AG1-IB / isolate 7/3/14)</name>
    <name type="common">Lettuce bottom rot fungus</name>
    <name type="synonym">Rhizoctonia solani</name>
    <dbReference type="NCBI Taxonomy" id="1108050"/>
    <lineage>
        <taxon>Eukaryota</taxon>
        <taxon>Fungi</taxon>
        <taxon>Dikarya</taxon>
        <taxon>Basidiomycota</taxon>
        <taxon>Agaricomycotina</taxon>
        <taxon>Agaricomycetes</taxon>
        <taxon>Cantharellales</taxon>
        <taxon>Ceratobasidiaceae</taxon>
        <taxon>Rhizoctonia</taxon>
        <taxon>Rhizoctonia solani AG-1</taxon>
    </lineage>
</organism>
<evidence type="ECO:0000313" key="2">
    <source>
        <dbReference type="Proteomes" id="UP000059188"/>
    </source>
</evidence>
<keyword evidence="2" id="KW-1185">Reference proteome</keyword>
<name>A0A0B7G194_THACB</name>
<dbReference type="AlphaFoldDB" id="A0A0B7G194"/>
<sequence length="96" mass="10539">MKVCVEQARTEAVVGCQQPTSCEMMWKGKVPDWLPRSRVKVRARAPPSAPSYNSAVLESSLGSVMLLTTTMIEPDAHTWVTLSHTPNDGLLKTRAT</sequence>
<dbReference type="EMBL" id="LN679742">
    <property type="protein sequence ID" value="CEL62258.1"/>
    <property type="molecule type" value="Genomic_DNA"/>
</dbReference>
<evidence type="ECO:0000313" key="1">
    <source>
        <dbReference type="EMBL" id="CEL62258.1"/>
    </source>
</evidence>
<protein>
    <submittedName>
        <fullName evidence="1">Uncharacterized protein</fullName>
    </submittedName>
</protein>
<dbReference type="Proteomes" id="UP000059188">
    <property type="component" value="Unassembled WGS sequence"/>
</dbReference>
<proteinExistence type="predicted"/>
<gene>
    <name evidence="1" type="ORF">RSOLAG1IB_12531</name>
</gene>
<accession>A0A0B7G194</accession>